<dbReference type="Proteomes" id="UP000620124">
    <property type="component" value="Unassembled WGS sequence"/>
</dbReference>
<evidence type="ECO:0000256" key="1">
    <source>
        <dbReference type="SAM" id="Phobius"/>
    </source>
</evidence>
<accession>A0A8H6YF05</accession>
<dbReference type="EMBL" id="JACAZI010000007">
    <property type="protein sequence ID" value="KAF7356810.1"/>
    <property type="molecule type" value="Genomic_DNA"/>
</dbReference>
<reference evidence="2" key="1">
    <citation type="submission" date="2020-05" db="EMBL/GenBank/DDBJ databases">
        <title>Mycena genomes resolve the evolution of fungal bioluminescence.</title>
        <authorList>
            <person name="Tsai I.J."/>
        </authorList>
    </citation>
    <scope>NUCLEOTIDE SEQUENCE</scope>
    <source>
        <strain evidence="2">CCC161011</strain>
    </source>
</reference>
<keyword evidence="1" id="KW-1133">Transmembrane helix</keyword>
<dbReference type="AlphaFoldDB" id="A0A8H6YF05"/>
<comment type="caution">
    <text evidence="2">The sequence shown here is derived from an EMBL/GenBank/DDBJ whole genome shotgun (WGS) entry which is preliminary data.</text>
</comment>
<feature type="transmembrane region" description="Helical" evidence="1">
    <location>
        <begin position="319"/>
        <end position="340"/>
    </location>
</feature>
<organism evidence="2 3">
    <name type="scientific">Mycena venus</name>
    <dbReference type="NCBI Taxonomy" id="2733690"/>
    <lineage>
        <taxon>Eukaryota</taxon>
        <taxon>Fungi</taxon>
        <taxon>Dikarya</taxon>
        <taxon>Basidiomycota</taxon>
        <taxon>Agaricomycotina</taxon>
        <taxon>Agaricomycetes</taxon>
        <taxon>Agaricomycetidae</taxon>
        <taxon>Agaricales</taxon>
        <taxon>Marasmiineae</taxon>
        <taxon>Mycenaceae</taxon>
        <taxon>Mycena</taxon>
    </lineage>
</organism>
<keyword evidence="1" id="KW-0812">Transmembrane</keyword>
<protein>
    <submittedName>
        <fullName evidence="2">Uncharacterized protein</fullName>
    </submittedName>
</protein>
<dbReference type="OrthoDB" id="3941538at2759"/>
<feature type="transmembrane region" description="Helical" evidence="1">
    <location>
        <begin position="374"/>
        <end position="396"/>
    </location>
</feature>
<name>A0A8H6YF05_9AGAR</name>
<feature type="transmembrane region" description="Helical" evidence="1">
    <location>
        <begin position="280"/>
        <end position="298"/>
    </location>
</feature>
<gene>
    <name evidence="2" type="ORF">MVEN_01016400</name>
</gene>
<feature type="transmembrane region" description="Helical" evidence="1">
    <location>
        <begin position="468"/>
        <end position="488"/>
    </location>
</feature>
<keyword evidence="1" id="KW-0472">Membrane</keyword>
<keyword evidence="3" id="KW-1185">Reference proteome</keyword>
<proteinExistence type="predicted"/>
<feature type="transmembrane region" description="Helical" evidence="1">
    <location>
        <begin position="239"/>
        <end position="268"/>
    </location>
</feature>
<evidence type="ECO:0000313" key="2">
    <source>
        <dbReference type="EMBL" id="KAF7356810.1"/>
    </source>
</evidence>
<evidence type="ECO:0000313" key="3">
    <source>
        <dbReference type="Proteomes" id="UP000620124"/>
    </source>
</evidence>
<sequence length="489" mass="54971">MPPLETTPLLNGQPAATRAIHPASLFPSISGTLLRLEDHIDRVSIQDVCPRNVGDICSETAFHILVLLELRARKLRQKPSADIWNRWVDAATNDRDLHQLNEQVVNTWVLFLDDYRTPREIEQVLWTSFLISDDSARRVRVVDLLNADCPSQLICHDIVLLSLANLWKNGLSRDGALQMDSAARIGLRFDAFCTPRALHFMELVCHLAYFGLLVSYVMRPPFEPIISRTRLDYIGPREILLMVFSSSILIRPWTIFTVPFAMTLIIFLFSLPAVPFASDISFNFLLLAFVFHTFQLHFSSPPSPLYLFKVDHSLPFAHFLGHGFYRIIFPLTLFFVPIFILGTSWLSMALADTFFTDPAFISLLPTPMQTRTTVLFMFFALLAAFCSSLFIFVVYGRHLDPNASGWDAYSSAVGLAARASFVRTVISYSSPYTFPAPFSLLQAILIAGPSFVLNRLGLHLSFARAEKILWRTTVGPLGLVSAVAVALLP</sequence>
<feature type="transmembrane region" description="Helical" evidence="1">
    <location>
        <begin position="438"/>
        <end position="456"/>
    </location>
</feature>